<protein>
    <submittedName>
        <fullName evidence="2">Uncharacterized protein</fullName>
    </submittedName>
</protein>
<evidence type="ECO:0000313" key="2">
    <source>
        <dbReference type="EMBL" id="AWB09769.1"/>
    </source>
</evidence>
<reference evidence="2 3" key="1">
    <citation type="submission" date="2017-04" db="EMBL/GenBank/DDBJ databases">
        <title>Genomic insights into metabolism of Thermodesulfobium acidiphilum.</title>
        <authorList>
            <person name="Toshchakov S.V."/>
            <person name="Frolov E.N."/>
            <person name="Kublanov I.V."/>
            <person name="Samarov N.I."/>
            <person name="Novikov A."/>
            <person name="Lebedinsky A.V."/>
            <person name="Bonch-Osmolovskaya E.A."/>
            <person name="Chernyh N.A."/>
        </authorList>
    </citation>
    <scope>NUCLEOTIDE SEQUENCE [LARGE SCALE GENOMIC DNA]</scope>
    <source>
        <strain evidence="2 3">3127-1</strain>
    </source>
</reference>
<feature type="signal peptide" evidence="1">
    <location>
        <begin position="1"/>
        <end position="19"/>
    </location>
</feature>
<organism evidence="2 3">
    <name type="scientific">Thermodesulfobium acidiphilum</name>
    <dbReference type="NCBI Taxonomy" id="1794699"/>
    <lineage>
        <taxon>Bacteria</taxon>
        <taxon>Pseudomonadati</taxon>
        <taxon>Thermodesulfobiota</taxon>
        <taxon>Thermodesulfobiia</taxon>
        <taxon>Thermodesulfobiales</taxon>
        <taxon>Thermodesulfobiaceae</taxon>
        <taxon>Thermodesulfobium</taxon>
    </lineage>
</organism>
<feature type="chain" id="PRO_5015314679" evidence="1">
    <location>
        <begin position="20"/>
        <end position="357"/>
    </location>
</feature>
<dbReference type="Proteomes" id="UP000244792">
    <property type="component" value="Chromosome"/>
</dbReference>
<proteinExistence type="predicted"/>
<dbReference type="EMBL" id="CP020921">
    <property type="protein sequence ID" value="AWB09769.1"/>
    <property type="molecule type" value="Genomic_DNA"/>
</dbReference>
<evidence type="ECO:0000256" key="1">
    <source>
        <dbReference type="SAM" id="SignalP"/>
    </source>
</evidence>
<name>A0A2R4VZ10_THEAF</name>
<keyword evidence="3" id="KW-1185">Reference proteome</keyword>
<sequence length="357" mass="41274">MWITLLIFIFLSLNNKAYADVTSLEITKNKANISAEDYFMSYNVGDCYIQAGHYQRSAQGLSFKEKEKGFEYFTGRVYDYPEEEKKNLFTRPKAKYLKGYYYAVADNSEKDGIHYFYIDSTDKEKKRENVIFGTRYVTGEFSTSIGSEFDKKTKALSGSSIYNKYDHKRLKIENYFSTTGSEIAQKKDLYISQSVYFKTIKSDIYANFLKGHPTYQMSSYKKIFDFNIRHTLTKSDKIKSTFMIDRYFNVADFNSSISVVYHKITNYSISASIEKDLRDGEDRNTTISLYTNITRQDRHTGTNINFSINNDKGLFGITYQENNLAVKAGIKIFKITGQPGFLTANIQNSKIFFGITI</sequence>
<keyword evidence="1" id="KW-0732">Signal</keyword>
<accession>A0A2R4VZ10</accession>
<dbReference type="KEGG" id="taci:TDSAC_0393"/>
<evidence type="ECO:0000313" key="3">
    <source>
        <dbReference type="Proteomes" id="UP000244792"/>
    </source>
</evidence>
<gene>
    <name evidence="2" type="ORF">TDSAC_0393</name>
</gene>
<dbReference type="AlphaFoldDB" id="A0A2R4VZ10"/>